<accession>A0ACA9PBN8</accession>
<dbReference type="Proteomes" id="UP000789860">
    <property type="component" value="Unassembled WGS sequence"/>
</dbReference>
<evidence type="ECO:0000313" key="2">
    <source>
        <dbReference type="Proteomes" id="UP000789860"/>
    </source>
</evidence>
<organism evidence="1 2">
    <name type="scientific">Scutellospora calospora</name>
    <dbReference type="NCBI Taxonomy" id="85575"/>
    <lineage>
        <taxon>Eukaryota</taxon>
        <taxon>Fungi</taxon>
        <taxon>Fungi incertae sedis</taxon>
        <taxon>Mucoromycota</taxon>
        <taxon>Glomeromycotina</taxon>
        <taxon>Glomeromycetes</taxon>
        <taxon>Diversisporales</taxon>
        <taxon>Gigasporaceae</taxon>
        <taxon>Scutellospora</taxon>
    </lineage>
</organism>
<name>A0ACA9PBN8_9GLOM</name>
<evidence type="ECO:0000313" key="1">
    <source>
        <dbReference type="EMBL" id="CAG8695078.1"/>
    </source>
</evidence>
<dbReference type="EMBL" id="CAJVPM010037305">
    <property type="protein sequence ID" value="CAG8695078.1"/>
    <property type="molecule type" value="Genomic_DNA"/>
</dbReference>
<proteinExistence type="predicted"/>
<feature type="non-terminal residue" evidence="1">
    <location>
        <position position="1"/>
    </location>
</feature>
<keyword evidence="2" id="KW-1185">Reference proteome</keyword>
<reference evidence="1" key="1">
    <citation type="submission" date="2021-06" db="EMBL/GenBank/DDBJ databases">
        <authorList>
            <person name="Kallberg Y."/>
            <person name="Tangrot J."/>
            <person name="Rosling A."/>
        </authorList>
    </citation>
    <scope>NUCLEOTIDE SEQUENCE</scope>
    <source>
        <strain evidence="1">AU212A</strain>
    </source>
</reference>
<comment type="caution">
    <text evidence="1">The sequence shown here is derived from an EMBL/GenBank/DDBJ whole genome shotgun (WGS) entry which is preliminary data.</text>
</comment>
<feature type="non-terminal residue" evidence="1">
    <location>
        <position position="54"/>
    </location>
</feature>
<gene>
    <name evidence="1" type="ORF">SCALOS_LOCUS10284</name>
</gene>
<sequence>STNNTSDPQEMNHRLETIEASMDQIQECQLYINQELDYLEKVLESFEDELAVAR</sequence>
<protein>
    <submittedName>
        <fullName evidence="1">10941_t:CDS:1</fullName>
    </submittedName>
</protein>